<accession>A0A7S5UYQ7</accession>
<gene>
    <name evidence="1" type="ORF">EVC11_016</name>
</gene>
<keyword evidence="2" id="KW-1185">Reference proteome</keyword>
<evidence type="ECO:0000313" key="2">
    <source>
        <dbReference type="Proteomes" id="UP000623593"/>
    </source>
</evidence>
<dbReference type="Proteomes" id="UP000623593">
    <property type="component" value="Segment"/>
</dbReference>
<name>A0A7S5UYQ7_9CAUD</name>
<proteinExistence type="predicted"/>
<evidence type="ECO:0000313" key="1">
    <source>
        <dbReference type="EMBL" id="QIG74598.1"/>
    </source>
</evidence>
<reference evidence="1" key="1">
    <citation type="submission" date="2020-01" db="EMBL/GenBank/DDBJ databases">
        <title>Patterns of diversity and host range of bacteriophage communities associated with bean-nodulatin bacteria.</title>
        <authorList>
            <person name="Vann Cauwenberghe J."/>
            <person name="Santamaria R.I."/>
            <person name="Bustos P."/>
            <person name="Juarez S."/>
            <person name="Gonzalez V."/>
        </authorList>
    </citation>
    <scope>NUCLEOTIDE SEQUENCE</scope>
</reference>
<protein>
    <submittedName>
        <fullName evidence="1">Uncharacterized protein</fullName>
    </submittedName>
</protein>
<sequence length="66" mass="7734">MFFTLQRIRLNSGGYDSSGTYWGHGQRLYRFEAINDPEAGGTCRAADREAAKRHVWKHWPNAKFFR</sequence>
<dbReference type="EMBL" id="MN988539">
    <property type="protein sequence ID" value="QIG74598.1"/>
    <property type="molecule type" value="Genomic_DNA"/>
</dbReference>
<organism evidence="1 2">
    <name type="scientific">Rhizobium phage RHph_I20</name>
    <dbReference type="NCBI Taxonomy" id="2509730"/>
    <lineage>
        <taxon>Viruses</taxon>
        <taxon>Duplodnaviria</taxon>
        <taxon>Heunggongvirae</taxon>
        <taxon>Uroviricota</taxon>
        <taxon>Caudoviricetes</taxon>
        <taxon>Autographivirales</taxon>
        <taxon>Autographivirales incertae sedis</taxon>
        <taxon>Morelosvirus</taxon>
        <taxon>Morelosvirus RHphI20</taxon>
    </lineage>
</organism>